<evidence type="ECO:0000256" key="2">
    <source>
        <dbReference type="ARBA" id="ARBA00013014"/>
    </source>
</evidence>
<dbReference type="FunFam" id="1.10.1040.10:FF:000017">
    <property type="entry name" value="2-dehydropantoate 2-reductase"/>
    <property type="match status" value="1"/>
</dbReference>
<feature type="region of interest" description="Disordered" evidence="7">
    <location>
        <begin position="1"/>
        <end position="25"/>
    </location>
</feature>
<feature type="domain" description="Ketopantoate reductase N-terminal" evidence="9">
    <location>
        <begin position="42"/>
        <end position="212"/>
    </location>
</feature>
<evidence type="ECO:0000256" key="3">
    <source>
        <dbReference type="ARBA" id="ARBA00019465"/>
    </source>
</evidence>
<dbReference type="SUPFAM" id="SSF48179">
    <property type="entry name" value="6-phosphogluconate dehydrogenase C-terminal domain-like"/>
    <property type="match status" value="1"/>
</dbReference>
<feature type="domain" description="Ketopantoate reductase C-terminal" evidence="10">
    <location>
        <begin position="241"/>
        <end position="360"/>
    </location>
</feature>
<dbReference type="RefSeq" id="WP_133155583.1">
    <property type="nucleotide sequence ID" value="NZ_CP037867.1"/>
</dbReference>
<evidence type="ECO:0000313" key="12">
    <source>
        <dbReference type="Proteomes" id="UP000293912"/>
    </source>
</evidence>
<dbReference type="AlphaFoldDB" id="A0A4P6WW65"/>
<evidence type="ECO:0000256" key="7">
    <source>
        <dbReference type="SAM" id="MobiDB-lite"/>
    </source>
</evidence>
<dbReference type="GO" id="GO:0005737">
    <property type="term" value="C:cytoplasm"/>
    <property type="evidence" value="ECO:0007669"/>
    <property type="project" value="TreeGrafter"/>
</dbReference>
<dbReference type="PANTHER" id="PTHR21708">
    <property type="entry name" value="PROBABLE 2-DEHYDROPANTOATE 2-REDUCTASE"/>
    <property type="match status" value="1"/>
</dbReference>
<evidence type="ECO:0000256" key="5">
    <source>
        <dbReference type="ARBA" id="ARBA00032024"/>
    </source>
</evidence>
<evidence type="ECO:0000259" key="10">
    <source>
        <dbReference type="Pfam" id="PF08546"/>
    </source>
</evidence>
<dbReference type="Pfam" id="PF08546">
    <property type="entry name" value="ApbA_C"/>
    <property type="match status" value="1"/>
</dbReference>
<dbReference type="InterPro" id="IPR013328">
    <property type="entry name" value="6PGD_dom2"/>
</dbReference>
<keyword evidence="8" id="KW-0812">Transmembrane</keyword>
<dbReference type="EMBL" id="CP037867">
    <property type="protein sequence ID" value="QBM26378.1"/>
    <property type="molecule type" value="Genomic_DNA"/>
</dbReference>
<gene>
    <name evidence="11" type="ORF">HPF_01715</name>
</gene>
<dbReference type="EC" id="1.1.1.169" evidence="2"/>
<evidence type="ECO:0000256" key="6">
    <source>
        <dbReference type="ARBA" id="ARBA00048793"/>
    </source>
</evidence>
<dbReference type="NCBIfam" id="NF005089">
    <property type="entry name" value="PRK06522.1-4"/>
    <property type="match status" value="1"/>
</dbReference>
<accession>A0A4P6WW65</accession>
<dbReference type="InterPro" id="IPR013332">
    <property type="entry name" value="KPR_N"/>
</dbReference>
<comment type="catalytic activity">
    <reaction evidence="6">
        <text>(R)-pantoate + NADP(+) = 2-dehydropantoate + NADPH + H(+)</text>
        <dbReference type="Rhea" id="RHEA:16233"/>
        <dbReference type="ChEBI" id="CHEBI:11561"/>
        <dbReference type="ChEBI" id="CHEBI:15378"/>
        <dbReference type="ChEBI" id="CHEBI:15980"/>
        <dbReference type="ChEBI" id="CHEBI:57783"/>
        <dbReference type="ChEBI" id="CHEBI:58349"/>
        <dbReference type="EC" id="1.1.1.169"/>
    </reaction>
</comment>
<evidence type="ECO:0000256" key="1">
    <source>
        <dbReference type="ARBA" id="ARBA00004994"/>
    </source>
</evidence>
<dbReference type="UniPathway" id="UPA00028">
    <property type="reaction ID" value="UER00004"/>
</dbReference>
<dbReference type="Gene3D" id="3.40.50.720">
    <property type="entry name" value="NAD(P)-binding Rossmann-like Domain"/>
    <property type="match status" value="1"/>
</dbReference>
<evidence type="ECO:0000256" key="8">
    <source>
        <dbReference type="SAM" id="Phobius"/>
    </source>
</evidence>
<dbReference type="Pfam" id="PF02558">
    <property type="entry name" value="ApbA"/>
    <property type="match status" value="1"/>
</dbReference>
<dbReference type="Gene3D" id="1.10.1040.10">
    <property type="entry name" value="N-(1-d-carboxylethyl)-l-norvaline Dehydrogenase, domain 2"/>
    <property type="match status" value="1"/>
</dbReference>
<dbReference type="KEGG" id="hpse:HPF_01715"/>
<comment type="pathway">
    <text evidence="1">Cofactor biosynthesis; (R)-pantothenate biosynthesis; (R)-pantoate from 3-methyl-2-oxobutanoate: step 2/2.</text>
</comment>
<dbReference type="Proteomes" id="UP000293912">
    <property type="component" value="Chromosome"/>
</dbReference>
<feature type="transmembrane region" description="Helical" evidence="8">
    <location>
        <begin position="38"/>
        <end position="58"/>
    </location>
</feature>
<dbReference type="GO" id="GO:0015940">
    <property type="term" value="P:pantothenate biosynthetic process"/>
    <property type="evidence" value="ECO:0007669"/>
    <property type="project" value="UniProtKB-UniPathway"/>
</dbReference>
<feature type="compositionally biased region" description="Polar residues" evidence="7">
    <location>
        <begin position="1"/>
        <end position="11"/>
    </location>
</feature>
<dbReference type="SUPFAM" id="SSF51735">
    <property type="entry name" value="NAD(P)-binding Rossmann-fold domains"/>
    <property type="match status" value="1"/>
</dbReference>
<name>A0A4P6WW65_HYDPS</name>
<evidence type="ECO:0000256" key="4">
    <source>
        <dbReference type="ARBA" id="ARBA00022655"/>
    </source>
</evidence>
<evidence type="ECO:0000313" key="11">
    <source>
        <dbReference type="EMBL" id="QBM26378.1"/>
    </source>
</evidence>
<dbReference type="InterPro" id="IPR013752">
    <property type="entry name" value="KPA_reductase"/>
</dbReference>
<reference evidence="11 12" key="1">
    <citation type="submission" date="2019-03" db="EMBL/GenBank/DDBJ databases">
        <authorList>
            <person name="Sebastian G."/>
            <person name="Baumann P."/>
            <person name="Ruckert C."/>
            <person name="Kalinowski J."/>
            <person name="Nebel B."/>
            <person name="Takors R."/>
            <person name="Blombach B."/>
        </authorList>
    </citation>
    <scope>NUCLEOTIDE SEQUENCE [LARGE SCALE GENOMIC DNA]</scope>
    <source>
        <strain evidence="11 12">DSM 1084</strain>
    </source>
</reference>
<sequence length="376" mass="39215">MSKESSTSSVPGNRGTGFAGPLVAPPLGGETRSGAGGAFRSIAIVGVGAIGGLFAGWLGSRLPAGQIQLSAVARGETLRALRERGLVWVDADGAAQTVAVNASDDAASLGVQDLVIVSVKGPAMPQVAPAVRALMSPHTVVLVAMNGVPWWFFDGLPGEAAGLQLKAVDPLGLTAQHIPTAQVIGCVVHASATAPQPARIERIKNNQLILGEPAGGTSARVQALGELLTQAGFGVTVSERIQRDIWFKLWGNMTMNPVSAITGAPCDRILDDELVRGFCSAVMREAQAIGARIGIPIDQNPEDRHAVTRKLGSFKTSMLQDVEAGRPIELDALVGAVREIGRHLGEATPNMDALMGLTRLMGQMRGLYPEPTKTPQ</sequence>
<evidence type="ECO:0000259" key="9">
    <source>
        <dbReference type="Pfam" id="PF02558"/>
    </source>
</evidence>
<dbReference type="InterPro" id="IPR051402">
    <property type="entry name" value="KPR-Related"/>
</dbReference>
<protein>
    <recommendedName>
        <fullName evidence="3">2-dehydropantoate 2-reductase</fullName>
        <ecNumber evidence="2">1.1.1.169</ecNumber>
    </recommendedName>
    <alternativeName>
        <fullName evidence="5">Ketopantoate reductase</fullName>
    </alternativeName>
</protein>
<dbReference type="PANTHER" id="PTHR21708:SF45">
    <property type="entry name" value="2-DEHYDROPANTOATE 2-REDUCTASE"/>
    <property type="match status" value="1"/>
</dbReference>
<keyword evidence="8" id="KW-1133">Transmembrane helix</keyword>
<dbReference type="GO" id="GO:0008677">
    <property type="term" value="F:2-dehydropantoate 2-reductase activity"/>
    <property type="evidence" value="ECO:0007669"/>
    <property type="project" value="UniProtKB-EC"/>
</dbReference>
<dbReference type="InterPro" id="IPR036291">
    <property type="entry name" value="NAD(P)-bd_dom_sf"/>
</dbReference>
<keyword evidence="8" id="KW-0472">Membrane</keyword>
<keyword evidence="12" id="KW-1185">Reference proteome</keyword>
<dbReference type="InterPro" id="IPR008927">
    <property type="entry name" value="6-PGluconate_DH-like_C_sf"/>
</dbReference>
<proteinExistence type="predicted"/>
<keyword evidence="4" id="KW-0566">Pantothenate biosynthesis</keyword>
<organism evidence="11 12">
    <name type="scientific">Hydrogenophaga pseudoflava</name>
    <name type="common">Pseudomonas carboxydoflava</name>
    <dbReference type="NCBI Taxonomy" id="47421"/>
    <lineage>
        <taxon>Bacteria</taxon>
        <taxon>Pseudomonadati</taxon>
        <taxon>Pseudomonadota</taxon>
        <taxon>Betaproteobacteria</taxon>
        <taxon>Burkholderiales</taxon>
        <taxon>Comamonadaceae</taxon>
        <taxon>Hydrogenophaga</taxon>
    </lineage>
</organism>